<reference evidence="4 5" key="1">
    <citation type="submission" date="2019-07" db="EMBL/GenBank/DDBJ databases">
        <authorList>
            <person name="Jastrzebski P J."/>
            <person name="Paukszto L."/>
            <person name="Jastrzebski P J."/>
        </authorList>
    </citation>
    <scope>NUCLEOTIDE SEQUENCE [LARGE SCALE GENOMIC DNA]</scope>
    <source>
        <strain evidence="4 5">WMS-il1</strain>
    </source>
</reference>
<comment type="similarity">
    <text evidence="1">Belongs to the PSMG1 family.</text>
</comment>
<dbReference type="InterPro" id="IPR016565">
    <property type="entry name" value="Proteasome_assmbl_chp_1"/>
</dbReference>
<evidence type="ECO:0000256" key="3">
    <source>
        <dbReference type="ARBA" id="ARBA00023186"/>
    </source>
</evidence>
<proteinExistence type="inferred from homology"/>
<dbReference type="GO" id="GO:0005783">
    <property type="term" value="C:endoplasmic reticulum"/>
    <property type="evidence" value="ECO:0007669"/>
    <property type="project" value="InterPro"/>
</dbReference>
<dbReference type="Pfam" id="PF16094">
    <property type="entry name" value="PAC1"/>
    <property type="match status" value="1"/>
</dbReference>
<dbReference type="Proteomes" id="UP000321570">
    <property type="component" value="Unassembled WGS sequence"/>
</dbReference>
<evidence type="ECO:0000313" key="5">
    <source>
        <dbReference type="Proteomes" id="UP000321570"/>
    </source>
</evidence>
<dbReference type="EMBL" id="CABIJS010000255">
    <property type="protein sequence ID" value="VUZ47713.1"/>
    <property type="molecule type" value="Genomic_DNA"/>
</dbReference>
<sequence>MAVLFPKKVPAFSRALGERDDSFDFDTGHLISAEVSVSSYIDVNEIIKAFVIGVGFAQCKALKETVDFSKARIVKEVSISLCNHIIMTCSAHKFDGGSLIWLCDTQQSESCYGFGKWIEALFSSFKLEQNTRIYILADVPTSEFQSDWKFIAPFVRILRTPKAASEYSDIKVLEPPNIISGFAAALMSHCVYESLSACVLITYYDNVRASPTDQDIASMISPILKSTDQLYPYILHNHKLPKLSVQNFDQMYI</sequence>
<organism evidence="4 5">
    <name type="scientific">Hymenolepis diminuta</name>
    <name type="common">Rat tapeworm</name>
    <dbReference type="NCBI Taxonomy" id="6216"/>
    <lineage>
        <taxon>Eukaryota</taxon>
        <taxon>Metazoa</taxon>
        <taxon>Spiralia</taxon>
        <taxon>Lophotrochozoa</taxon>
        <taxon>Platyhelminthes</taxon>
        <taxon>Cestoda</taxon>
        <taxon>Eucestoda</taxon>
        <taxon>Cyclophyllidea</taxon>
        <taxon>Hymenolepididae</taxon>
        <taxon>Hymenolepis</taxon>
    </lineage>
</organism>
<dbReference type="PANTHER" id="PTHR15069">
    <property type="entry name" value="PROTEASOME ASSEMBLY CHAPERONE 1"/>
    <property type="match status" value="1"/>
</dbReference>
<dbReference type="AlphaFoldDB" id="A0A564YM19"/>
<evidence type="ECO:0000256" key="2">
    <source>
        <dbReference type="ARBA" id="ARBA00019180"/>
    </source>
</evidence>
<evidence type="ECO:0000313" key="4">
    <source>
        <dbReference type="EMBL" id="VUZ47713.1"/>
    </source>
</evidence>
<dbReference type="GO" id="GO:0080129">
    <property type="term" value="P:proteasome core complex assembly"/>
    <property type="evidence" value="ECO:0007669"/>
    <property type="project" value="TreeGrafter"/>
</dbReference>
<keyword evidence="3" id="KW-0143">Chaperone</keyword>
<accession>A0A564YM19</accession>
<dbReference type="PANTHER" id="PTHR15069:SF1">
    <property type="entry name" value="PROTEASOME ASSEMBLY CHAPERONE 1"/>
    <property type="match status" value="1"/>
</dbReference>
<protein>
    <recommendedName>
        <fullName evidence="2">Proteasome assembly chaperone 1</fullName>
    </recommendedName>
</protein>
<evidence type="ECO:0000256" key="1">
    <source>
        <dbReference type="ARBA" id="ARBA00005261"/>
    </source>
</evidence>
<gene>
    <name evidence="4" type="ORF">WMSIL1_LOCUS7283</name>
</gene>
<dbReference type="GO" id="GO:0070628">
    <property type="term" value="F:proteasome binding"/>
    <property type="evidence" value="ECO:0007669"/>
    <property type="project" value="TreeGrafter"/>
</dbReference>
<keyword evidence="5" id="KW-1185">Reference proteome</keyword>
<name>A0A564YM19_HYMDI</name>